<reference evidence="1 2" key="1">
    <citation type="journal article" date="2017" name="Nature">
        <title>The Apostasia genome and the evolution of orchids.</title>
        <authorList>
            <person name="Zhang G.Q."/>
            <person name="Liu K.W."/>
            <person name="Li Z."/>
            <person name="Lohaus R."/>
            <person name="Hsiao Y.Y."/>
            <person name="Niu S.C."/>
            <person name="Wang J.Y."/>
            <person name="Lin Y.C."/>
            <person name="Xu Q."/>
            <person name="Chen L.J."/>
            <person name="Yoshida K."/>
            <person name="Fujiwara S."/>
            <person name="Wang Z.W."/>
            <person name="Zhang Y.Q."/>
            <person name="Mitsuda N."/>
            <person name="Wang M."/>
            <person name="Liu G.H."/>
            <person name="Pecoraro L."/>
            <person name="Huang H.X."/>
            <person name="Xiao X.J."/>
            <person name="Lin M."/>
            <person name="Wu X.Y."/>
            <person name="Wu W.L."/>
            <person name="Chen Y.Y."/>
            <person name="Chang S.B."/>
            <person name="Sakamoto S."/>
            <person name="Ohme-Takagi M."/>
            <person name="Yagi M."/>
            <person name="Zeng S.J."/>
            <person name="Shen C.Y."/>
            <person name="Yeh C.M."/>
            <person name="Luo Y.B."/>
            <person name="Tsai W.C."/>
            <person name="Van de Peer Y."/>
            <person name="Liu Z.J."/>
        </authorList>
    </citation>
    <scope>NUCLEOTIDE SEQUENCE [LARGE SCALE GENOMIC DNA]</scope>
    <source>
        <strain evidence="2">cv. Shenzhen</strain>
        <tissue evidence="1">Stem</tissue>
    </source>
</reference>
<evidence type="ECO:0000313" key="1">
    <source>
        <dbReference type="EMBL" id="PKA64637.1"/>
    </source>
</evidence>
<protein>
    <submittedName>
        <fullName evidence="1">Putative pectinesterase 53</fullName>
        <ecNumber evidence="1">3.1.1.11</ecNumber>
    </submittedName>
</protein>
<name>A0A2I0BA18_9ASPA</name>
<evidence type="ECO:0000313" key="2">
    <source>
        <dbReference type="Proteomes" id="UP000236161"/>
    </source>
</evidence>
<keyword evidence="2" id="KW-1185">Reference proteome</keyword>
<keyword evidence="1" id="KW-0378">Hydrolase</keyword>
<sequence length="62" mass="6871">MIEHSHEVGEIRREPPAQRLPGAMNKVFPSYTLTVDKKPGEGDFTTIQAAVDSLPLINLVRV</sequence>
<dbReference type="AlphaFoldDB" id="A0A2I0BA18"/>
<accession>A0A2I0BA18</accession>
<dbReference type="EC" id="3.1.1.11" evidence="1"/>
<dbReference type="Proteomes" id="UP000236161">
    <property type="component" value="Unassembled WGS sequence"/>
</dbReference>
<proteinExistence type="predicted"/>
<dbReference type="GO" id="GO:0030599">
    <property type="term" value="F:pectinesterase activity"/>
    <property type="evidence" value="ECO:0007669"/>
    <property type="project" value="UniProtKB-EC"/>
</dbReference>
<dbReference type="STRING" id="1088818.A0A2I0BA18"/>
<dbReference type="OrthoDB" id="10585282at2759"/>
<organism evidence="1 2">
    <name type="scientific">Apostasia shenzhenica</name>
    <dbReference type="NCBI Taxonomy" id="1088818"/>
    <lineage>
        <taxon>Eukaryota</taxon>
        <taxon>Viridiplantae</taxon>
        <taxon>Streptophyta</taxon>
        <taxon>Embryophyta</taxon>
        <taxon>Tracheophyta</taxon>
        <taxon>Spermatophyta</taxon>
        <taxon>Magnoliopsida</taxon>
        <taxon>Liliopsida</taxon>
        <taxon>Asparagales</taxon>
        <taxon>Orchidaceae</taxon>
        <taxon>Apostasioideae</taxon>
        <taxon>Apostasia</taxon>
    </lineage>
</organism>
<gene>
    <name evidence="1" type="primary">PME53</name>
    <name evidence="1" type="ORF">AXF42_Ash007384</name>
</gene>
<dbReference type="EMBL" id="KZ451903">
    <property type="protein sequence ID" value="PKA64637.1"/>
    <property type="molecule type" value="Genomic_DNA"/>
</dbReference>